<dbReference type="GO" id="GO:0005741">
    <property type="term" value="C:mitochondrial outer membrane"/>
    <property type="evidence" value="ECO:0007669"/>
    <property type="project" value="UniProtKB-SubCell"/>
</dbReference>
<reference evidence="11" key="1">
    <citation type="submission" date="2024-02" db="UniProtKB">
        <authorList>
            <consortium name="WormBaseParasite"/>
        </authorList>
    </citation>
    <scope>IDENTIFICATION</scope>
</reference>
<keyword evidence="10" id="KW-1185">Reference proteome</keyword>
<name>A0AAF3FI39_9BILA</name>
<evidence type="ECO:0000256" key="6">
    <source>
        <dbReference type="ARBA" id="ARBA00037860"/>
    </source>
</evidence>
<dbReference type="CDD" id="cd05168">
    <property type="entry name" value="PI4Kc_III_beta"/>
    <property type="match status" value="1"/>
</dbReference>
<dbReference type="GO" id="GO:0030867">
    <property type="term" value="C:rough endoplasmic reticulum membrane"/>
    <property type="evidence" value="ECO:0007669"/>
    <property type="project" value="UniProtKB-SubCell"/>
</dbReference>
<feature type="domain" description="PI3K/PI4K catalytic" evidence="9">
    <location>
        <begin position="527"/>
        <end position="806"/>
    </location>
</feature>
<evidence type="ECO:0000259" key="9">
    <source>
        <dbReference type="PROSITE" id="PS50290"/>
    </source>
</evidence>
<dbReference type="AlphaFoldDB" id="A0AAF3FI39"/>
<dbReference type="Proteomes" id="UP000887575">
    <property type="component" value="Unassembled WGS sequence"/>
</dbReference>
<evidence type="ECO:0000256" key="7">
    <source>
        <dbReference type="ARBA" id="ARBA00039877"/>
    </source>
</evidence>
<dbReference type="GO" id="GO:0004430">
    <property type="term" value="F:1-phosphatidylinositol 4-kinase activity"/>
    <property type="evidence" value="ECO:0007669"/>
    <property type="project" value="UniProtKB-EC"/>
</dbReference>
<dbReference type="Gene3D" id="3.30.1010.10">
    <property type="entry name" value="Phosphatidylinositol 3-kinase Catalytic Subunit, Chain A, domain 4"/>
    <property type="match status" value="1"/>
</dbReference>
<dbReference type="InterPro" id="IPR011009">
    <property type="entry name" value="Kinase-like_dom_sf"/>
</dbReference>
<dbReference type="InterPro" id="IPR036940">
    <property type="entry name" value="PI3/4_kinase_cat_sf"/>
</dbReference>
<evidence type="ECO:0000256" key="5">
    <source>
        <dbReference type="ARBA" id="ARBA00036767"/>
    </source>
</evidence>
<dbReference type="GO" id="GO:0048015">
    <property type="term" value="P:phosphatidylinositol-mediated signaling"/>
    <property type="evidence" value="ECO:0007669"/>
    <property type="project" value="TreeGrafter"/>
</dbReference>
<evidence type="ECO:0000256" key="4">
    <source>
        <dbReference type="ARBA" id="ARBA00022777"/>
    </source>
</evidence>
<dbReference type="InterPro" id="IPR049160">
    <property type="entry name" value="PI4KB-PIK1_PIK"/>
</dbReference>
<dbReference type="Pfam" id="PF21245">
    <property type="entry name" value="PI4KB-PIK1_PIK"/>
    <property type="match status" value="1"/>
</dbReference>
<dbReference type="WBParaSite" id="MBELARI_LOCUS6769">
    <property type="protein sequence ID" value="MBELARI_LOCUS6769"/>
    <property type="gene ID" value="MBELARI_LOCUS6769"/>
</dbReference>
<dbReference type="EC" id="2.7.1.67" evidence="2"/>
<dbReference type="PANTHER" id="PTHR10048">
    <property type="entry name" value="PHOSPHATIDYLINOSITOL KINASE"/>
    <property type="match status" value="1"/>
</dbReference>
<evidence type="ECO:0000313" key="11">
    <source>
        <dbReference type="WBParaSite" id="MBELARI_LOCUS6769"/>
    </source>
</evidence>
<dbReference type="SMART" id="SM00146">
    <property type="entry name" value="PI3Kc"/>
    <property type="match status" value="1"/>
</dbReference>
<dbReference type="InterPro" id="IPR015433">
    <property type="entry name" value="PI3/4_kinase"/>
</dbReference>
<dbReference type="GO" id="GO:0046854">
    <property type="term" value="P:phosphatidylinositol phosphate biosynthetic process"/>
    <property type="evidence" value="ECO:0007669"/>
    <property type="project" value="InterPro"/>
</dbReference>
<dbReference type="PANTHER" id="PTHR10048:SF22">
    <property type="entry name" value="PHOSPHATIDYLINOSITOL 4-KINASE BETA"/>
    <property type="match status" value="1"/>
</dbReference>
<dbReference type="Gene3D" id="1.10.1070.11">
    <property type="entry name" value="Phosphatidylinositol 3-/4-kinase, catalytic domain"/>
    <property type="match status" value="1"/>
</dbReference>
<sequence>MSQTGEVLRDCEHSADGVCSRCVLRRSFQLGAWKSSCSSPSPPPILSSISSIHPIGSPEDEERTPVVQPALPFPYPTSSDLEEPMSKISLIGYESMSVESRRLSYSKSNDLNGIGMIESTKKVSTIVSPTNHPVDTLSPEITPSGSAWLRRLFDSPLCNTSFCLHYLSKRPTDVSTLKFLGEKLSSFPVKEVDFYIPQLINLYINNGDVAEAINAYIMKRCEESGQVALLCCWLLEAFGGEQLKYEEKRHGEKLRQWILSILHRAKDPKTLSHSRSLSTSLLSPDSLVLSLKRSETTMGPFRQSILTRAFDDGCDCFEIDPTREFCICENLSMRGEKEFINSMIRIGNTLKDLTTKEEKSRRLISELVVINNNLPARVWLPLYWDQHIVLRIPPTSGCVLNSKDKAPYCIYVEVLLCESVRKMKVPTRMSDAEAELYQKLARNHSTGNLDSMISTPPTVRPPIDDKVISCEMASDTLSQKSMDMDSCNSEERISAAEISNRLKRLMKKPKRQMRHTAEDPSAFAMSEPWEEKRERLRIASPYGRLTGWELLPVIVKSGDDLRQEMLAYQLLQTLKVIWEEEKVPVWIRPYKICVLSQDAGLIEPIVDACSLHQIKRNQQMSNTEEGKLQPPSLKQHFLEHFGKEDSDNFIKAQQKFVESCAAYSLACYFLQVKDRHNGNILIDSDGHLIHIDFGFILSASPKNLGFESSPFKLTSEYTEVMGGLSSSMYHYYRALMLQGLIAARKHHERIMNIAEIMAQSGSPLPCFRAGEATIVAMRQRFHMGSTEKQLQAEVDKMIEQSRDALTTRLYDSFQYWSNSIF</sequence>
<dbReference type="SUPFAM" id="SSF56112">
    <property type="entry name" value="Protein kinase-like (PK-like)"/>
    <property type="match status" value="1"/>
</dbReference>
<evidence type="ECO:0000256" key="3">
    <source>
        <dbReference type="ARBA" id="ARBA00022679"/>
    </source>
</evidence>
<evidence type="ECO:0000256" key="8">
    <source>
        <dbReference type="SAM" id="MobiDB-lite"/>
    </source>
</evidence>
<dbReference type="Pfam" id="PF00454">
    <property type="entry name" value="PI3_PI4_kinase"/>
    <property type="match status" value="1"/>
</dbReference>
<organism evidence="10 11">
    <name type="scientific">Mesorhabditis belari</name>
    <dbReference type="NCBI Taxonomy" id="2138241"/>
    <lineage>
        <taxon>Eukaryota</taxon>
        <taxon>Metazoa</taxon>
        <taxon>Ecdysozoa</taxon>
        <taxon>Nematoda</taxon>
        <taxon>Chromadorea</taxon>
        <taxon>Rhabditida</taxon>
        <taxon>Rhabditina</taxon>
        <taxon>Rhabditomorpha</taxon>
        <taxon>Rhabditoidea</taxon>
        <taxon>Rhabditidae</taxon>
        <taxon>Mesorhabditinae</taxon>
        <taxon>Mesorhabditis</taxon>
    </lineage>
</organism>
<dbReference type="FunFam" id="1.10.1070.11:FF:000016">
    <property type="entry name" value="PIK1p Phosphatidylinositol 4-kinase"/>
    <property type="match status" value="1"/>
</dbReference>
<dbReference type="PROSITE" id="PS50290">
    <property type="entry name" value="PI3_4_KINASE_3"/>
    <property type="match status" value="1"/>
</dbReference>
<evidence type="ECO:0000256" key="2">
    <source>
        <dbReference type="ARBA" id="ARBA00012169"/>
    </source>
</evidence>
<comment type="subcellular location">
    <subcellularLocation>
        <location evidence="1">Mitochondrion outer membrane</location>
        <topology evidence="1">Peripheral membrane protein</topology>
    </subcellularLocation>
    <subcellularLocation>
        <location evidence="6">Rough endoplasmic reticulum membrane</location>
        <topology evidence="6">Peripheral membrane protein</topology>
    </subcellularLocation>
</comment>
<dbReference type="PROSITE" id="PS00915">
    <property type="entry name" value="PI3_4_KINASE_1"/>
    <property type="match status" value="1"/>
</dbReference>
<accession>A0AAF3FI39</accession>
<evidence type="ECO:0000313" key="10">
    <source>
        <dbReference type="Proteomes" id="UP000887575"/>
    </source>
</evidence>
<protein>
    <recommendedName>
        <fullName evidence="7">Phosphatidylinositol 4-kinase beta</fullName>
        <ecNumber evidence="2">2.7.1.67</ecNumber>
    </recommendedName>
</protein>
<proteinExistence type="predicted"/>
<dbReference type="InterPro" id="IPR018936">
    <property type="entry name" value="PI3/4_kinase_CS"/>
</dbReference>
<dbReference type="InterPro" id="IPR000403">
    <property type="entry name" value="PI3/4_kinase_cat_dom"/>
</dbReference>
<evidence type="ECO:0000256" key="1">
    <source>
        <dbReference type="ARBA" id="ARBA00004450"/>
    </source>
</evidence>
<dbReference type="InterPro" id="IPR057754">
    <property type="entry name" value="PI4-kinase_beta/PIK1_cat"/>
</dbReference>
<keyword evidence="4" id="KW-0418">Kinase</keyword>
<keyword evidence="3" id="KW-0808">Transferase</keyword>
<comment type="catalytic activity">
    <reaction evidence="5">
        <text>a 1,2-diacyl-sn-glycero-3-phospho-(1D-myo-inositol) + ATP = a 1,2-diacyl-sn-glycero-3-phospho-(1D-myo-inositol 4-phosphate) + ADP + H(+)</text>
        <dbReference type="Rhea" id="RHEA:19877"/>
        <dbReference type="ChEBI" id="CHEBI:15378"/>
        <dbReference type="ChEBI" id="CHEBI:30616"/>
        <dbReference type="ChEBI" id="CHEBI:57880"/>
        <dbReference type="ChEBI" id="CHEBI:58178"/>
        <dbReference type="ChEBI" id="CHEBI:456216"/>
        <dbReference type="EC" id="2.7.1.67"/>
    </reaction>
    <physiologicalReaction direction="left-to-right" evidence="5">
        <dbReference type="Rhea" id="RHEA:19878"/>
    </physiologicalReaction>
</comment>
<feature type="region of interest" description="Disordered" evidence="8">
    <location>
        <begin position="507"/>
        <end position="526"/>
    </location>
</feature>